<feature type="compositionally biased region" description="Low complexity" evidence="12">
    <location>
        <begin position="998"/>
        <end position="1021"/>
    </location>
</feature>
<feature type="transmembrane region" description="Helical" evidence="13">
    <location>
        <begin position="233"/>
        <end position="253"/>
    </location>
</feature>
<feature type="domain" description="RCK N-terminal" evidence="16">
    <location>
        <begin position="1110"/>
        <end position="1203"/>
    </location>
</feature>
<evidence type="ECO:0000259" key="15">
    <source>
        <dbReference type="Pfam" id="PF21014"/>
    </source>
</evidence>
<feature type="compositionally biased region" description="Low complexity" evidence="12">
    <location>
        <begin position="805"/>
        <end position="817"/>
    </location>
</feature>
<dbReference type="Gene3D" id="3.40.50.720">
    <property type="entry name" value="NAD(P)-binding Rossmann-like Domain"/>
    <property type="match status" value="1"/>
</dbReference>
<keyword evidence="8" id="KW-0406">Ion transport</keyword>
<feature type="transmembrane region" description="Helical" evidence="13">
    <location>
        <begin position="161"/>
        <end position="182"/>
    </location>
</feature>
<sequence>MASSEVHVADTGVEAADRASTAHPITTANPDGTLPAYTPSRFDPKEFMTQLGQDVQDTIRSRFYNLQGTLHSQIRNLRNNMVNLGLAQHTNAEELRHRSVYHYDHGEANIRSVRKLFDVIEQHHSWVSILLLMTDVGLEAAAVGIYLGVQRAHVPRNWLAFDWGTGCFISEVVLCVLFMSSWLALLAVEPKKWAYVFNVKSLMSYLSSGWMLLLGVGALCSQNAAWTRVYAPMFLRIWWLHEGLLTLLSYPQISLCFAENRLEMLRSMIQCIAVIGISVGILQAVESFCGDPVEYFDMAYMMLLAFSTIGYGDVVPITVEGRLLMIVFIGVGLSYFVPILEYVADLGVRHLFYAHYTTWFKRSNHIVICGHLGYNELRMQLKNILAEDRHYLNMNVVILLRDQPSAQVELLLNSPKYRSSVHLLVGDPANPADLDRCNARGASALFLYGAGTNSSYYSDYDLAKQALTAHLHVPRVPLYVLLHRSRYTKSLMPCSANVLEFERMSHNLLGLGCVLPGMIPLLANLIRMFDPMTTESLWELRDFKDLFGLSGRAASLKALRKVWAKKRDMLTYGATSIELGDGAEPDWMSTYEASLAQHVDAVEAPEVVRQGHYTFVSLARLLYRTDITLIGVERPVVDARRASGDTVVELGTRSSLVGVRKLIVICDARRKAQDIVNEIVRDSRTSPSTMTGTPSRKDHGRRKTRRSASSSPPPPAGVQATNVTVLNVPNTENAGDVAANASMHPDVQDGGAAPVTASAVCKQPSPASPLSPPPHSSTVAALAAAAAAAAVGAPTAAPPVVTTTKTCTPTAKSASSPLSTAAVVMRPRKDSAGESGTSSLLPGVHVDAVAAVHAGEGVSFLSLHSLATPTNNNSKHYTSNHPHNSSSSSPQENARHPSPPPSTRSISTPVVASPSDSLRIPHASSKRDLEVPLSNPAANLALATAAEEDDEVAVEAIASPVVVQRVATSGLSTLSSVASPTLSAHALDSVSARGQLLPPRTTTSASSSPHLPQQQQQQQQQHGIPSLQERQPTTGAVGSENRAPCVLDDGYSGYVASPSGIIPGANTILRFEPNVLHLRHHYVFIDLSAAHERTNWSREAAVESRTAKAADLYDAMRPVRQHDPESDIVLLSNDTNYDSLNNLWEEEDVTGSLVVVQGCGLFTSDLRRCNVSQAAAVVIFSAGDRCDEHGDSLSVLVMHLVRHVMDEEKSGGGADIPVVVEVDHAELVPFITTSYMTTGAHAQTSSDWVSEPSFMSGCVVCRHMLDTGLQEMYFTPLLHEVLEQILSSKSESLLVTVMAPDEAWEAYEDATNFGLANDLLPMAIHRLHEMLGEESSVSFRYIITNPPPTFPLRRDDFIYCLKL</sequence>
<dbReference type="InterPro" id="IPR048735">
    <property type="entry name" value="Slowpoke-like_C"/>
</dbReference>
<accession>A0A0N0DQU7</accession>
<keyword evidence="18" id="KW-1185">Reference proteome</keyword>
<dbReference type="Pfam" id="PF07885">
    <property type="entry name" value="Ion_trans_2"/>
    <property type="match status" value="1"/>
</dbReference>
<evidence type="ECO:0000256" key="12">
    <source>
        <dbReference type="SAM" id="MobiDB-lite"/>
    </source>
</evidence>
<feature type="compositionally biased region" description="Pro residues" evidence="12">
    <location>
        <begin position="766"/>
        <end position="775"/>
    </location>
</feature>
<evidence type="ECO:0000256" key="1">
    <source>
        <dbReference type="ARBA" id="ARBA00004141"/>
    </source>
</evidence>
<feature type="transmembrane region" description="Helical" evidence="13">
    <location>
        <begin position="202"/>
        <end position="221"/>
    </location>
</feature>
<evidence type="ECO:0000313" key="17">
    <source>
        <dbReference type="EMBL" id="KPA73792.1"/>
    </source>
</evidence>
<feature type="transmembrane region" description="Helical" evidence="13">
    <location>
        <begin position="323"/>
        <end position="344"/>
    </location>
</feature>
<evidence type="ECO:0000256" key="9">
    <source>
        <dbReference type="ARBA" id="ARBA00023136"/>
    </source>
</evidence>
<dbReference type="RefSeq" id="XP_015652231.1">
    <property type="nucleotide sequence ID" value="XM_015809295.1"/>
</dbReference>
<evidence type="ECO:0000256" key="13">
    <source>
        <dbReference type="SAM" id="Phobius"/>
    </source>
</evidence>
<feature type="transmembrane region" description="Helical" evidence="13">
    <location>
        <begin position="297"/>
        <end position="317"/>
    </location>
</feature>
<feature type="transmembrane region" description="Helical" evidence="13">
    <location>
        <begin position="265"/>
        <end position="285"/>
    </location>
</feature>
<keyword evidence="7 13" id="KW-1133">Transmembrane helix</keyword>
<evidence type="ECO:0000259" key="16">
    <source>
        <dbReference type="Pfam" id="PF22614"/>
    </source>
</evidence>
<reference evidence="17 18" key="1">
    <citation type="submission" date="2015-07" db="EMBL/GenBank/DDBJ databases">
        <title>High-quality genome of monoxenous trypanosomatid Leptomonas pyrrhocoris.</title>
        <authorList>
            <person name="Flegontov P."/>
            <person name="Butenko A."/>
            <person name="Firsov S."/>
            <person name="Vlcek C."/>
            <person name="Logacheva M.D."/>
            <person name="Field M."/>
            <person name="Filatov D."/>
            <person name="Flegontova O."/>
            <person name="Gerasimov E."/>
            <person name="Jackson A.P."/>
            <person name="Kelly S."/>
            <person name="Opperdoes F."/>
            <person name="O'Reilly A."/>
            <person name="Votypka J."/>
            <person name="Yurchenko V."/>
            <person name="Lukes J."/>
        </authorList>
    </citation>
    <scope>NUCLEOTIDE SEQUENCE [LARGE SCALE GENOMIC DNA]</scope>
    <source>
        <strain evidence="17">H10</strain>
    </source>
</reference>
<organism evidence="17 18">
    <name type="scientific">Leptomonas pyrrhocoris</name>
    <name type="common">Firebug parasite</name>
    <dbReference type="NCBI Taxonomy" id="157538"/>
    <lineage>
        <taxon>Eukaryota</taxon>
        <taxon>Discoba</taxon>
        <taxon>Euglenozoa</taxon>
        <taxon>Kinetoplastea</taxon>
        <taxon>Metakinetoplastina</taxon>
        <taxon>Trypanosomatida</taxon>
        <taxon>Trypanosomatidae</taxon>
        <taxon>Leishmaniinae</taxon>
        <taxon>Leptomonas</taxon>
    </lineage>
</organism>
<keyword evidence="4 13" id="KW-0812">Transmembrane</keyword>
<feature type="region of interest" description="Disordered" evidence="12">
    <location>
        <begin position="679"/>
        <end position="721"/>
    </location>
</feature>
<dbReference type="Gene3D" id="1.10.287.70">
    <property type="match status" value="1"/>
</dbReference>
<keyword evidence="9 13" id="KW-0472">Membrane</keyword>
<comment type="caution">
    <text evidence="17">The sequence shown here is derived from an EMBL/GenBank/DDBJ whole genome shotgun (WGS) entry which is preliminary data.</text>
</comment>
<keyword evidence="10 17" id="KW-0407">Ion channel</keyword>
<dbReference type="GO" id="GO:0005267">
    <property type="term" value="F:potassium channel activity"/>
    <property type="evidence" value="ECO:0007669"/>
    <property type="project" value="UniProtKB-KW"/>
</dbReference>
<dbReference type="Pfam" id="PF21014">
    <property type="entry name" value="Slowpoke_C"/>
    <property type="match status" value="1"/>
</dbReference>
<comment type="catalytic activity">
    <reaction evidence="11">
        <text>K(+)(in) = K(+)(out)</text>
        <dbReference type="Rhea" id="RHEA:29463"/>
        <dbReference type="ChEBI" id="CHEBI:29103"/>
    </reaction>
</comment>
<feature type="domain" description="Potassium channel" evidence="14">
    <location>
        <begin position="279"/>
        <end position="346"/>
    </location>
</feature>
<dbReference type="InterPro" id="IPR047871">
    <property type="entry name" value="K_chnl_Slo-like"/>
</dbReference>
<feature type="compositionally biased region" description="Low complexity" evidence="12">
    <location>
        <begin position="879"/>
        <end position="890"/>
    </location>
</feature>
<dbReference type="InterPro" id="IPR003148">
    <property type="entry name" value="RCK_N"/>
</dbReference>
<feature type="transmembrane region" description="Helical" evidence="13">
    <location>
        <begin position="126"/>
        <end position="149"/>
    </location>
</feature>
<proteinExistence type="predicted"/>
<protein>
    <submittedName>
        <fullName evidence="17">Potassium channel subunit-like protein</fullName>
    </submittedName>
</protein>
<evidence type="ECO:0000256" key="10">
    <source>
        <dbReference type="ARBA" id="ARBA00023303"/>
    </source>
</evidence>
<dbReference type="VEuPathDB" id="TriTrypDB:LpyrH10_33_0830"/>
<feature type="region of interest" description="Disordered" evidence="12">
    <location>
        <begin position="996"/>
        <end position="1042"/>
    </location>
</feature>
<evidence type="ECO:0000313" key="18">
    <source>
        <dbReference type="Proteomes" id="UP000037923"/>
    </source>
</evidence>
<dbReference type="InterPro" id="IPR013099">
    <property type="entry name" value="K_chnl_dom"/>
</dbReference>
<evidence type="ECO:0000259" key="14">
    <source>
        <dbReference type="Pfam" id="PF07885"/>
    </source>
</evidence>
<dbReference type="EMBL" id="LGTL01000033">
    <property type="protein sequence ID" value="KPA73792.1"/>
    <property type="molecule type" value="Genomic_DNA"/>
</dbReference>
<feature type="region of interest" description="Disordered" evidence="12">
    <location>
        <begin position="1"/>
        <end position="35"/>
    </location>
</feature>
<evidence type="ECO:0000256" key="7">
    <source>
        <dbReference type="ARBA" id="ARBA00022989"/>
    </source>
</evidence>
<evidence type="ECO:0000256" key="6">
    <source>
        <dbReference type="ARBA" id="ARBA00022958"/>
    </source>
</evidence>
<dbReference type="OrthoDB" id="10035564at2759"/>
<evidence type="ECO:0000256" key="11">
    <source>
        <dbReference type="ARBA" id="ARBA00034430"/>
    </source>
</evidence>
<feature type="region of interest" description="Disordered" evidence="12">
    <location>
        <begin position="871"/>
        <end position="920"/>
    </location>
</feature>
<dbReference type="Pfam" id="PF22614">
    <property type="entry name" value="Slo-like_RCK"/>
    <property type="match status" value="2"/>
</dbReference>
<feature type="region of interest" description="Disordered" evidence="12">
    <location>
        <begin position="741"/>
        <end position="775"/>
    </location>
</feature>
<keyword evidence="2" id="KW-0813">Transport</keyword>
<dbReference type="GO" id="GO:0016020">
    <property type="term" value="C:membrane"/>
    <property type="evidence" value="ECO:0007669"/>
    <property type="project" value="UniProtKB-SubCell"/>
</dbReference>
<evidence type="ECO:0000256" key="2">
    <source>
        <dbReference type="ARBA" id="ARBA00022448"/>
    </source>
</evidence>
<dbReference type="GeneID" id="26909958"/>
<feature type="compositionally biased region" description="Polar residues" evidence="12">
    <location>
        <begin position="685"/>
        <end position="694"/>
    </location>
</feature>
<keyword evidence="5" id="KW-0631">Potassium channel</keyword>
<dbReference type="PANTHER" id="PTHR10027:SF37">
    <property type="entry name" value="CHANNEL (CAKC), PUTATIVE-RELATED"/>
    <property type="match status" value="1"/>
</dbReference>
<keyword evidence="3" id="KW-0633">Potassium transport</keyword>
<evidence type="ECO:0000256" key="8">
    <source>
        <dbReference type="ARBA" id="ARBA00023065"/>
    </source>
</evidence>
<evidence type="ECO:0000256" key="3">
    <source>
        <dbReference type="ARBA" id="ARBA00022538"/>
    </source>
</evidence>
<evidence type="ECO:0000256" key="5">
    <source>
        <dbReference type="ARBA" id="ARBA00022826"/>
    </source>
</evidence>
<feature type="region of interest" description="Disordered" evidence="12">
    <location>
        <begin position="805"/>
        <end position="840"/>
    </location>
</feature>
<evidence type="ECO:0000256" key="4">
    <source>
        <dbReference type="ARBA" id="ARBA00022692"/>
    </source>
</evidence>
<dbReference type="OMA" id="FRYIITN"/>
<dbReference type="Proteomes" id="UP000037923">
    <property type="component" value="Unassembled WGS sequence"/>
</dbReference>
<keyword evidence="6" id="KW-0630">Potassium</keyword>
<gene>
    <name evidence="17" type="ORF">ABB37_09675</name>
</gene>
<dbReference type="SUPFAM" id="SSF81324">
    <property type="entry name" value="Voltage-gated potassium channels"/>
    <property type="match status" value="1"/>
</dbReference>
<dbReference type="PANTHER" id="PTHR10027">
    <property type="entry name" value="CALCIUM-ACTIVATED POTASSIUM CHANNEL ALPHA CHAIN"/>
    <property type="match status" value="1"/>
</dbReference>
<comment type="subcellular location">
    <subcellularLocation>
        <location evidence="1">Membrane</location>
        <topology evidence="1">Multi-pass membrane protein</topology>
    </subcellularLocation>
</comment>
<feature type="domain" description="Ca2+-activated K+ channel Slowpoke-like C-terminal" evidence="15">
    <location>
        <begin position="1319"/>
        <end position="1361"/>
    </location>
</feature>
<name>A0A0N0DQU7_LEPPY</name>
<feature type="domain" description="RCK N-terminal" evidence="16">
    <location>
        <begin position="362"/>
        <end position="455"/>
    </location>
</feature>